<dbReference type="AlphaFoldDB" id="A0A6A3WPE2"/>
<dbReference type="EMBL" id="QXGD01002673">
    <property type="protein sequence ID" value="KAE9185624.1"/>
    <property type="molecule type" value="Genomic_DNA"/>
</dbReference>
<evidence type="ECO:0000256" key="1">
    <source>
        <dbReference type="SAM" id="MobiDB-lite"/>
    </source>
</evidence>
<protein>
    <submittedName>
        <fullName evidence="2">Uncharacterized protein</fullName>
    </submittedName>
</protein>
<evidence type="ECO:0000313" key="2">
    <source>
        <dbReference type="EMBL" id="KAE9185624.1"/>
    </source>
</evidence>
<feature type="compositionally biased region" description="Basic and acidic residues" evidence="1">
    <location>
        <begin position="67"/>
        <end position="78"/>
    </location>
</feature>
<evidence type="ECO:0000313" key="3">
    <source>
        <dbReference type="Proteomes" id="UP000440367"/>
    </source>
</evidence>
<reference evidence="2 3" key="1">
    <citation type="submission" date="2018-08" db="EMBL/GenBank/DDBJ databases">
        <title>Genomic investigation of the strawberry pathogen Phytophthora fragariae indicates pathogenicity is determined by transcriptional variation in three key races.</title>
        <authorList>
            <person name="Adams T.M."/>
            <person name="Armitage A.D."/>
            <person name="Sobczyk M.K."/>
            <person name="Bates H.J."/>
            <person name="Dunwell J.M."/>
            <person name="Nellist C.F."/>
            <person name="Harrison R.J."/>
        </authorList>
    </citation>
    <scope>NUCLEOTIDE SEQUENCE [LARGE SCALE GENOMIC DNA]</scope>
    <source>
        <strain evidence="2 3">BC-1</strain>
    </source>
</reference>
<proteinExistence type="predicted"/>
<name>A0A6A3WPE2_9STRA</name>
<comment type="caution">
    <text evidence="2">The sequence shown here is derived from an EMBL/GenBank/DDBJ whole genome shotgun (WGS) entry which is preliminary data.</text>
</comment>
<feature type="region of interest" description="Disordered" evidence="1">
    <location>
        <begin position="19"/>
        <end position="78"/>
    </location>
</feature>
<organism evidence="2 3">
    <name type="scientific">Phytophthora fragariae</name>
    <dbReference type="NCBI Taxonomy" id="53985"/>
    <lineage>
        <taxon>Eukaryota</taxon>
        <taxon>Sar</taxon>
        <taxon>Stramenopiles</taxon>
        <taxon>Oomycota</taxon>
        <taxon>Peronosporomycetes</taxon>
        <taxon>Peronosporales</taxon>
        <taxon>Peronosporaceae</taxon>
        <taxon>Phytophthora</taxon>
    </lineage>
</organism>
<dbReference type="Proteomes" id="UP000440367">
    <property type="component" value="Unassembled WGS sequence"/>
</dbReference>
<gene>
    <name evidence="2" type="ORF">PF002_g26117</name>
</gene>
<sequence length="78" mass="8669">MQRQCSAWVDAFAFGPLPMEGRYADPSDTPDDSGGISSARAVVADSPRARRRRDAGRVPCARVTKRVSQENQRKDRFS</sequence>
<accession>A0A6A3WPE2</accession>
<feature type="compositionally biased region" description="Low complexity" evidence="1">
    <location>
        <begin position="37"/>
        <end position="46"/>
    </location>
</feature>